<evidence type="ECO:0000313" key="3">
    <source>
        <dbReference type="Proteomes" id="UP000480312"/>
    </source>
</evidence>
<name>A0A7C9JSW8_9GAMM</name>
<sequence length="154" mass="17731">MNNSGVTVKIVSYACNADQLESDLLFISKYGDVELEDERGLFVFTKEMVRDLARDWAATKPALGKKHRYTTNLVLLTPACIEPNKIKAAAHNFAKREFSHNHQYVLALYEHDRNPHAYLTILNFGFDGRCLRIKRGFIQQLQKSFAAELERREV</sequence>
<reference evidence="2 3" key="1">
    <citation type="submission" date="2020-01" db="EMBL/GenBank/DDBJ databases">
        <title>Whole genome sequencing of Halomonas alkaliphila strain LS44.</title>
        <authorList>
            <person name="Kumar S."/>
            <person name="Paul D."/>
            <person name="Shouche Y."/>
            <person name="Suryavanshi M.V."/>
        </authorList>
    </citation>
    <scope>NUCLEOTIDE SEQUENCE [LARGE SCALE GENOMIC DNA]</scope>
    <source>
        <strain evidence="2 3">LS44</strain>
    </source>
</reference>
<dbReference type="AlphaFoldDB" id="A0A7C9JSW8"/>
<protein>
    <submittedName>
        <fullName evidence="2">DNA relaxase</fullName>
    </submittedName>
</protein>
<gene>
    <name evidence="2" type="ORF">GPL32_10035</name>
</gene>
<accession>A0A7C9JSW8</accession>
<dbReference type="Pfam" id="PF03432">
    <property type="entry name" value="Relaxase"/>
    <property type="match status" value="1"/>
</dbReference>
<evidence type="ECO:0000259" key="1">
    <source>
        <dbReference type="Pfam" id="PF03432"/>
    </source>
</evidence>
<comment type="caution">
    <text evidence="2">The sequence shown here is derived from an EMBL/GenBank/DDBJ whole genome shotgun (WGS) entry which is preliminary data.</text>
</comment>
<feature type="domain" description="MobA/VirD2-like nuclease" evidence="1">
    <location>
        <begin position="48"/>
        <end position="151"/>
    </location>
</feature>
<dbReference type="OrthoDB" id="7173932at2"/>
<dbReference type="InterPro" id="IPR005094">
    <property type="entry name" value="Endonuclease_MobA/VirD2"/>
</dbReference>
<evidence type="ECO:0000313" key="2">
    <source>
        <dbReference type="EMBL" id="NDL70840.1"/>
    </source>
</evidence>
<organism evidence="2 3">
    <name type="scientific">Vreelandella alkaliphila</name>
    <dbReference type="NCBI Taxonomy" id="272774"/>
    <lineage>
        <taxon>Bacteria</taxon>
        <taxon>Pseudomonadati</taxon>
        <taxon>Pseudomonadota</taxon>
        <taxon>Gammaproteobacteria</taxon>
        <taxon>Oceanospirillales</taxon>
        <taxon>Halomonadaceae</taxon>
        <taxon>Vreelandella</taxon>
    </lineage>
</organism>
<dbReference type="RefSeq" id="WP_162218718.1">
    <property type="nucleotide sequence ID" value="NZ_JAAEHK010000011.1"/>
</dbReference>
<proteinExistence type="predicted"/>
<dbReference type="Proteomes" id="UP000480312">
    <property type="component" value="Unassembled WGS sequence"/>
</dbReference>
<dbReference type="EMBL" id="JAAEHK010000011">
    <property type="protein sequence ID" value="NDL70840.1"/>
    <property type="molecule type" value="Genomic_DNA"/>
</dbReference>